<dbReference type="EMBL" id="CAEZXR010000071">
    <property type="protein sequence ID" value="CAB4697986.1"/>
    <property type="molecule type" value="Genomic_DNA"/>
</dbReference>
<name>A0A6J6PH90_9ZZZZ</name>
<dbReference type="AlphaFoldDB" id="A0A6J6PH90"/>
<proteinExistence type="predicted"/>
<gene>
    <name evidence="2" type="ORF">UFOPK2579_00778</name>
</gene>
<reference evidence="2" key="1">
    <citation type="submission" date="2020-05" db="EMBL/GenBank/DDBJ databases">
        <authorList>
            <person name="Chiriac C."/>
            <person name="Salcher M."/>
            <person name="Ghai R."/>
            <person name="Kavagutti S V."/>
        </authorList>
    </citation>
    <scope>NUCLEOTIDE SEQUENCE</scope>
</reference>
<sequence>MPVQRVESSGSWVRETERHSPYHGPDSAVLVTHTSWMPADGSPTTRALTVATPVAGSTVEVTPEMLGGAARLGRLPPA</sequence>
<accession>A0A6J6PH90</accession>
<organism evidence="2">
    <name type="scientific">freshwater metagenome</name>
    <dbReference type="NCBI Taxonomy" id="449393"/>
    <lineage>
        <taxon>unclassified sequences</taxon>
        <taxon>metagenomes</taxon>
        <taxon>ecological metagenomes</taxon>
    </lineage>
</organism>
<evidence type="ECO:0000256" key="1">
    <source>
        <dbReference type="SAM" id="MobiDB-lite"/>
    </source>
</evidence>
<feature type="compositionally biased region" description="Polar residues" evidence="1">
    <location>
        <begin position="1"/>
        <end position="11"/>
    </location>
</feature>
<protein>
    <submittedName>
        <fullName evidence="2">Unannotated protein</fullName>
    </submittedName>
</protein>
<feature type="region of interest" description="Disordered" evidence="1">
    <location>
        <begin position="1"/>
        <end position="26"/>
    </location>
</feature>
<evidence type="ECO:0000313" key="2">
    <source>
        <dbReference type="EMBL" id="CAB4697986.1"/>
    </source>
</evidence>